<evidence type="ECO:0000259" key="5">
    <source>
        <dbReference type="SMART" id="SM00499"/>
    </source>
</evidence>
<evidence type="ECO:0000256" key="2">
    <source>
        <dbReference type="ARBA" id="ARBA00022448"/>
    </source>
</evidence>
<gene>
    <name evidence="6" type="ORF">QYE76_066022</name>
</gene>
<keyword evidence="7" id="KW-1185">Reference proteome</keyword>
<dbReference type="InterPro" id="IPR033872">
    <property type="entry name" value="nsLTP2"/>
</dbReference>
<dbReference type="Gene3D" id="1.10.110.10">
    <property type="entry name" value="Plant lipid-transfer and hydrophobic proteins"/>
    <property type="match status" value="1"/>
</dbReference>
<dbReference type="CDD" id="cd01959">
    <property type="entry name" value="nsLTP2"/>
    <property type="match status" value="1"/>
</dbReference>
<reference evidence="6" key="1">
    <citation type="submission" date="2023-07" db="EMBL/GenBank/DDBJ databases">
        <title>A chromosome-level genome assembly of Lolium multiflorum.</title>
        <authorList>
            <person name="Chen Y."/>
            <person name="Copetti D."/>
            <person name="Kolliker R."/>
            <person name="Studer B."/>
        </authorList>
    </citation>
    <scope>NUCLEOTIDE SEQUENCE</scope>
    <source>
        <strain evidence="6">02402/16</strain>
        <tissue evidence="6">Leaf</tissue>
    </source>
</reference>
<dbReference type="GO" id="GO:0008289">
    <property type="term" value="F:lipid binding"/>
    <property type="evidence" value="ECO:0007669"/>
    <property type="project" value="UniProtKB-KW"/>
</dbReference>
<dbReference type="AlphaFoldDB" id="A0AAD8S9U6"/>
<proteinExistence type="inferred from homology"/>
<comment type="similarity">
    <text evidence="1">Belongs to the plant LTP family. B11E subfamily.</text>
</comment>
<feature type="signal peptide" evidence="4">
    <location>
        <begin position="1"/>
        <end position="20"/>
    </location>
</feature>
<dbReference type="GO" id="GO:0006869">
    <property type="term" value="P:lipid transport"/>
    <property type="evidence" value="ECO:0007669"/>
    <property type="project" value="InterPro"/>
</dbReference>
<dbReference type="InterPro" id="IPR036312">
    <property type="entry name" value="Bifun_inhib/LTP/seed_sf"/>
</dbReference>
<dbReference type="EMBL" id="JAUUTY010000004">
    <property type="protein sequence ID" value="KAK1648217.1"/>
    <property type="molecule type" value="Genomic_DNA"/>
</dbReference>
<evidence type="ECO:0000313" key="7">
    <source>
        <dbReference type="Proteomes" id="UP001231189"/>
    </source>
</evidence>
<keyword evidence="4" id="KW-0732">Signal</keyword>
<dbReference type="SUPFAM" id="SSF47699">
    <property type="entry name" value="Bifunctional inhibitor/lipid-transfer protein/seed storage 2S albumin"/>
    <property type="match status" value="1"/>
</dbReference>
<comment type="caution">
    <text evidence="6">The sequence shown here is derived from an EMBL/GenBank/DDBJ whole genome shotgun (WGS) entry which is preliminary data.</text>
</comment>
<accession>A0AAD8S9U6</accession>
<evidence type="ECO:0000313" key="6">
    <source>
        <dbReference type="EMBL" id="KAK1648217.1"/>
    </source>
</evidence>
<dbReference type="InterPro" id="IPR016140">
    <property type="entry name" value="Bifunc_inhib/LTP/seed_store"/>
</dbReference>
<protein>
    <recommendedName>
        <fullName evidence="5">Bifunctional inhibitor/plant lipid transfer protein/seed storage helical domain-containing protein</fullName>
    </recommendedName>
</protein>
<evidence type="ECO:0000256" key="3">
    <source>
        <dbReference type="ARBA" id="ARBA00023121"/>
    </source>
</evidence>
<evidence type="ECO:0000256" key="4">
    <source>
        <dbReference type="SAM" id="SignalP"/>
    </source>
</evidence>
<dbReference type="SMART" id="SM00499">
    <property type="entry name" value="AAI"/>
    <property type="match status" value="1"/>
</dbReference>
<sequence length="99" mass="9907">MKSIVVAVVALAALVAIAAAAGGSAEAESAAACNPSQLTPCAGPTLFGGPVPPACCGALRAQMGCLCGYARSPNYGAYIHSPNARRLFDVCRIPMPRCA</sequence>
<dbReference type="PANTHER" id="PTHR33214:SF23">
    <property type="entry name" value="NON-SPECIFIC LIPID-TRANSFER PROTEIN 2-RELATED"/>
    <property type="match status" value="1"/>
</dbReference>
<feature type="domain" description="Bifunctional inhibitor/plant lipid transfer protein/seed storage helical" evidence="5">
    <location>
        <begin position="33"/>
        <end position="98"/>
    </location>
</feature>
<feature type="chain" id="PRO_5042260233" description="Bifunctional inhibitor/plant lipid transfer protein/seed storage helical domain-containing protein" evidence="4">
    <location>
        <begin position="21"/>
        <end position="99"/>
    </location>
</feature>
<keyword evidence="2" id="KW-0813">Transport</keyword>
<dbReference type="Proteomes" id="UP001231189">
    <property type="component" value="Unassembled WGS sequence"/>
</dbReference>
<dbReference type="PANTHER" id="PTHR33214">
    <property type="entry name" value="BIFUNCTIONAL INHIBITOR/LIPID-TRANSFER PROTEIN/SEED STORAGE 2S ALBUMIN SUPERFAMILY PROTEIN"/>
    <property type="match status" value="1"/>
</dbReference>
<evidence type="ECO:0000256" key="1">
    <source>
        <dbReference type="ARBA" id="ARBA00009707"/>
    </source>
</evidence>
<keyword evidence="3" id="KW-0446">Lipid-binding</keyword>
<name>A0AAD8S9U6_LOLMU</name>
<organism evidence="6 7">
    <name type="scientific">Lolium multiflorum</name>
    <name type="common">Italian ryegrass</name>
    <name type="synonym">Lolium perenne subsp. multiflorum</name>
    <dbReference type="NCBI Taxonomy" id="4521"/>
    <lineage>
        <taxon>Eukaryota</taxon>
        <taxon>Viridiplantae</taxon>
        <taxon>Streptophyta</taxon>
        <taxon>Embryophyta</taxon>
        <taxon>Tracheophyta</taxon>
        <taxon>Spermatophyta</taxon>
        <taxon>Magnoliopsida</taxon>
        <taxon>Liliopsida</taxon>
        <taxon>Poales</taxon>
        <taxon>Poaceae</taxon>
        <taxon>BOP clade</taxon>
        <taxon>Pooideae</taxon>
        <taxon>Poodae</taxon>
        <taxon>Poeae</taxon>
        <taxon>Poeae Chloroplast Group 2 (Poeae type)</taxon>
        <taxon>Loliodinae</taxon>
        <taxon>Loliinae</taxon>
        <taxon>Lolium</taxon>
    </lineage>
</organism>